<dbReference type="InterPro" id="IPR044603">
    <property type="entry name" value="SAG101-like"/>
</dbReference>
<name>A0ABQ7VNN7_SOLTU</name>
<protein>
    <recommendedName>
        <fullName evidence="2">Fungal lipase-type domain-containing protein</fullName>
    </recommendedName>
</protein>
<evidence type="ECO:0000313" key="3">
    <source>
        <dbReference type="EMBL" id="KAH0770110.1"/>
    </source>
</evidence>
<proteinExistence type="predicted"/>
<dbReference type="Gene3D" id="3.40.50.1820">
    <property type="entry name" value="alpha/beta hydrolase"/>
    <property type="match status" value="1"/>
</dbReference>
<dbReference type="InterPro" id="IPR029058">
    <property type="entry name" value="AB_hydrolase_fold"/>
</dbReference>
<dbReference type="InterPro" id="IPR002921">
    <property type="entry name" value="Fungal_lipase-type"/>
</dbReference>
<dbReference type="Pfam" id="PF01764">
    <property type="entry name" value="Lipase_3"/>
    <property type="match status" value="1"/>
</dbReference>
<dbReference type="Proteomes" id="UP000826656">
    <property type="component" value="Unassembled WGS sequence"/>
</dbReference>
<reference evidence="3 4" key="1">
    <citation type="journal article" date="2021" name="bioRxiv">
        <title>Chromosome-scale and haplotype-resolved genome assembly of a tetraploid potato cultivar.</title>
        <authorList>
            <person name="Sun H."/>
            <person name="Jiao W.-B."/>
            <person name="Krause K."/>
            <person name="Campoy J.A."/>
            <person name="Goel M."/>
            <person name="Folz-Donahue K."/>
            <person name="Kukat C."/>
            <person name="Huettel B."/>
            <person name="Schneeberger K."/>
        </authorList>
    </citation>
    <scope>NUCLEOTIDE SEQUENCE [LARGE SCALE GENOMIC DNA]</scope>
    <source>
        <strain evidence="3">SolTubOtavaFocal</strain>
        <tissue evidence="3">Leaves</tissue>
    </source>
</reference>
<accession>A0ABQ7VNN7</accession>
<organism evidence="3 4">
    <name type="scientific">Solanum tuberosum</name>
    <name type="common">Potato</name>
    <dbReference type="NCBI Taxonomy" id="4113"/>
    <lineage>
        <taxon>Eukaryota</taxon>
        <taxon>Viridiplantae</taxon>
        <taxon>Streptophyta</taxon>
        <taxon>Embryophyta</taxon>
        <taxon>Tracheophyta</taxon>
        <taxon>Spermatophyta</taxon>
        <taxon>Magnoliopsida</taxon>
        <taxon>eudicotyledons</taxon>
        <taxon>Gunneridae</taxon>
        <taxon>Pentapetalae</taxon>
        <taxon>asterids</taxon>
        <taxon>lamiids</taxon>
        <taxon>Solanales</taxon>
        <taxon>Solanaceae</taxon>
        <taxon>Solanoideae</taxon>
        <taxon>Solaneae</taxon>
        <taxon>Solanum</taxon>
    </lineage>
</organism>
<evidence type="ECO:0000256" key="1">
    <source>
        <dbReference type="ARBA" id="ARBA00022801"/>
    </source>
</evidence>
<dbReference type="SUPFAM" id="SSF53474">
    <property type="entry name" value="alpha/beta-Hydrolases"/>
    <property type="match status" value="1"/>
</dbReference>
<evidence type="ECO:0000259" key="2">
    <source>
        <dbReference type="Pfam" id="PF01764"/>
    </source>
</evidence>
<dbReference type="PANTHER" id="PTHR46898:SF3">
    <property type="entry name" value="FUNGAL LIPASE-LIKE DOMAIN-CONTAINING PROTEIN"/>
    <property type="match status" value="1"/>
</dbReference>
<evidence type="ECO:0000313" key="4">
    <source>
        <dbReference type="Proteomes" id="UP000826656"/>
    </source>
</evidence>
<dbReference type="PANTHER" id="PTHR46898">
    <property type="entry name" value="SENESCENCE-ASSOCIATED CARBOXYLESTERASE 101"/>
    <property type="match status" value="1"/>
</dbReference>
<comment type="caution">
    <text evidence="3">The sequence shown here is derived from an EMBL/GenBank/DDBJ whole genome shotgun (WGS) entry which is preliminary data.</text>
</comment>
<keyword evidence="4" id="KW-1185">Reference proteome</keyword>
<feature type="domain" description="Fungal lipase-type" evidence="2">
    <location>
        <begin position="15"/>
        <end position="110"/>
    </location>
</feature>
<gene>
    <name evidence="3" type="ORF">KY290_014091</name>
</gene>
<sequence>MEILSMLELWVQINKAAITLFASLLNELSTLKEKLGNVSPLIITGVSLGGSVASLFTLWLLKDNNKHPTCFTFGSPLLGDSGLQQAISERPSWNSSFLHVVSNQDPIPRSLISPTNDFAGSIPQSCIYNPFGMFLLCSDSDCSFFEEPESVLDIMMEMNLSCQHQDNRFLLFDYKQVLERLKHRVIFKGASQLFYFSVDQLQAGIDLQLEAIGIGGQTSNMNPLRTKVKKRVEESFADKRKRNAIDPDKSLCLLGPGPLQSMNTRPAVKVRYSCKSCLRQKLQSTSPIRSKEREFFKLQEQQGT</sequence>
<dbReference type="EMBL" id="JAIVGD010000011">
    <property type="protein sequence ID" value="KAH0770110.1"/>
    <property type="molecule type" value="Genomic_DNA"/>
</dbReference>
<keyword evidence="1" id="KW-0378">Hydrolase</keyword>